<evidence type="ECO:0000313" key="7">
    <source>
        <dbReference type="Proteomes" id="UP000290204"/>
    </source>
</evidence>
<dbReference type="GO" id="GO:0003677">
    <property type="term" value="F:DNA binding"/>
    <property type="evidence" value="ECO:0007669"/>
    <property type="project" value="InterPro"/>
</dbReference>
<dbReference type="InterPro" id="IPR027417">
    <property type="entry name" value="P-loop_NTPase"/>
</dbReference>
<dbReference type="RefSeq" id="WP_129128863.1">
    <property type="nucleotide sequence ID" value="NZ_SDHW01000001.1"/>
</dbReference>
<keyword evidence="1 6" id="KW-0808">Transferase</keyword>
<dbReference type="OrthoDB" id="1172326at2"/>
<dbReference type="SUPFAM" id="SSF52540">
    <property type="entry name" value="P-loop containing nucleoside triphosphate hydrolases"/>
    <property type="match status" value="1"/>
</dbReference>
<organism evidence="6 7">
    <name type="scientific">Lacibacter luteus</name>
    <dbReference type="NCBI Taxonomy" id="2508719"/>
    <lineage>
        <taxon>Bacteria</taxon>
        <taxon>Pseudomonadati</taxon>
        <taxon>Bacteroidota</taxon>
        <taxon>Chitinophagia</taxon>
        <taxon>Chitinophagales</taxon>
        <taxon>Chitinophagaceae</taxon>
        <taxon>Lacibacter</taxon>
    </lineage>
</organism>
<gene>
    <name evidence="6" type="primary">holA</name>
    <name evidence="6" type="ORF">ESA94_00275</name>
</gene>
<dbReference type="PANTHER" id="PTHR34388:SF1">
    <property type="entry name" value="DNA POLYMERASE III SUBUNIT DELTA"/>
    <property type="match status" value="1"/>
</dbReference>
<comment type="caution">
    <text evidence="6">The sequence shown here is derived from an EMBL/GenBank/DDBJ whole genome shotgun (WGS) entry which is preliminary data.</text>
</comment>
<dbReference type="AlphaFoldDB" id="A0A4Q1CKQ0"/>
<protein>
    <submittedName>
        <fullName evidence="6">DNA polymerase III subunit delta</fullName>
        <ecNumber evidence="6">2.7.7.7</ecNumber>
    </submittedName>
</protein>
<dbReference type="Gene3D" id="3.40.50.300">
    <property type="entry name" value="P-loop containing nucleotide triphosphate hydrolases"/>
    <property type="match status" value="1"/>
</dbReference>
<feature type="domain" description="DNA polymerase III delta N-terminal" evidence="5">
    <location>
        <begin position="19"/>
        <end position="133"/>
    </location>
</feature>
<dbReference type="PANTHER" id="PTHR34388">
    <property type="entry name" value="DNA POLYMERASE III SUBUNIT DELTA"/>
    <property type="match status" value="1"/>
</dbReference>
<reference evidence="6 7" key="1">
    <citation type="submission" date="2019-01" db="EMBL/GenBank/DDBJ databases">
        <title>Lacibacter sp. strain TTM-7.</title>
        <authorList>
            <person name="Chen W.-M."/>
        </authorList>
    </citation>
    <scope>NUCLEOTIDE SEQUENCE [LARGE SCALE GENOMIC DNA]</scope>
    <source>
        <strain evidence="6 7">TTM-7</strain>
    </source>
</reference>
<evidence type="ECO:0000256" key="1">
    <source>
        <dbReference type="ARBA" id="ARBA00022679"/>
    </source>
</evidence>
<evidence type="ECO:0000313" key="6">
    <source>
        <dbReference type="EMBL" id="RXK61490.1"/>
    </source>
</evidence>
<dbReference type="Gene3D" id="1.20.272.10">
    <property type="match status" value="1"/>
</dbReference>
<evidence type="ECO:0000256" key="4">
    <source>
        <dbReference type="ARBA" id="ARBA00022932"/>
    </source>
</evidence>
<accession>A0A4Q1CKQ0</accession>
<dbReference type="InterPro" id="IPR005790">
    <property type="entry name" value="DNA_polIII_delta"/>
</dbReference>
<keyword evidence="2 6" id="KW-0548">Nucleotidyltransferase</keyword>
<dbReference type="GO" id="GO:0009360">
    <property type="term" value="C:DNA polymerase III complex"/>
    <property type="evidence" value="ECO:0007669"/>
    <property type="project" value="InterPro"/>
</dbReference>
<dbReference type="EC" id="2.7.7.7" evidence="6"/>
<dbReference type="Proteomes" id="UP000290204">
    <property type="component" value="Unassembled WGS sequence"/>
</dbReference>
<keyword evidence="7" id="KW-1185">Reference proteome</keyword>
<keyword evidence="4" id="KW-0239">DNA-directed DNA polymerase</keyword>
<dbReference type="InterPro" id="IPR010372">
    <property type="entry name" value="DNA_pol3_delta_N"/>
</dbReference>
<dbReference type="GO" id="GO:0003887">
    <property type="term" value="F:DNA-directed DNA polymerase activity"/>
    <property type="evidence" value="ECO:0007669"/>
    <property type="project" value="UniProtKB-KW"/>
</dbReference>
<dbReference type="NCBIfam" id="TIGR01128">
    <property type="entry name" value="holA"/>
    <property type="match status" value="1"/>
</dbReference>
<dbReference type="Gene3D" id="1.10.8.60">
    <property type="match status" value="1"/>
</dbReference>
<dbReference type="EMBL" id="SDHW01000001">
    <property type="protein sequence ID" value="RXK61490.1"/>
    <property type="molecule type" value="Genomic_DNA"/>
</dbReference>
<name>A0A4Q1CKQ0_9BACT</name>
<evidence type="ECO:0000259" key="5">
    <source>
        <dbReference type="Pfam" id="PF06144"/>
    </source>
</evidence>
<evidence type="ECO:0000256" key="3">
    <source>
        <dbReference type="ARBA" id="ARBA00022705"/>
    </source>
</evidence>
<proteinExistence type="predicted"/>
<evidence type="ECO:0000256" key="2">
    <source>
        <dbReference type="ARBA" id="ARBA00022695"/>
    </source>
</evidence>
<keyword evidence="3" id="KW-0235">DNA replication</keyword>
<sequence>MSVEKILNDWKKKSFKPVYWFEGEEDFYIDQLIDVAEHKILDEAEAGFNLSVFYGKDTVWSDVVNACMRYPMFSEKQVVILKEAQQMKDIDKLEAYINKPLASTIFVVAHKEKKVDGRSKLAKLLKEKGELFSTKKMYDNELPAWTQEFIEKKGYQPTQKAVHLLVDHIGNDLSRIANEIDKVILNLGNRKTITEDDIENFVGISKEYNVFELQNAVGRKNLAKALQIVQYFESNPKAAPIQLVLPSLYSYFSKVFMLFGVQGDDKAVAAQTGINAWFMKDYKATANAYGYEGVQSALLLMHHYNLRSVGVGDVGTEDGSLLKEMIYKMMM</sequence>
<dbReference type="Pfam" id="PF06144">
    <property type="entry name" value="DNA_pol3_delta"/>
    <property type="match status" value="1"/>
</dbReference>
<dbReference type="GO" id="GO:0006261">
    <property type="term" value="P:DNA-templated DNA replication"/>
    <property type="evidence" value="ECO:0007669"/>
    <property type="project" value="TreeGrafter"/>
</dbReference>